<keyword evidence="1 3" id="KW-0732">Signal</keyword>
<dbReference type="InterPro" id="IPR006501">
    <property type="entry name" value="Pectinesterase_inhib_dom"/>
</dbReference>
<keyword evidence="6" id="KW-1185">Reference proteome</keyword>
<evidence type="ECO:0000313" key="5">
    <source>
        <dbReference type="EMBL" id="MED6128176.1"/>
    </source>
</evidence>
<comment type="caution">
    <text evidence="5">The sequence shown here is derived from an EMBL/GenBank/DDBJ whole genome shotgun (WGS) entry which is preliminary data.</text>
</comment>
<dbReference type="PANTHER" id="PTHR31080">
    <property type="entry name" value="PECTINESTERASE INHIBITOR-LIKE"/>
    <property type="match status" value="1"/>
</dbReference>
<dbReference type="EMBL" id="JASCZI010032357">
    <property type="protein sequence ID" value="MED6128176.1"/>
    <property type="molecule type" value="Genomic_DNA"/>
</dbReference>
<gene>
    <name evidence="5" type="ORF">PIB30_095105</name>
</gene>
<feature type="signal peptide" evidence="3">
    <location>
        <begin position="1"/>
        <end position="22"/>
    </location>
</feature>
<name>A0ABU6RWJ6_9FABA</name>
<proteinExistence type="inferred from homology"/>
<evidence type="ECO:0000256" key="1">
    <source>
        <dbReference type="ARBA" id="ARBA00022729"/>
    </source>
</evidence>
<evidence type="ECO:0000256" key="3">
    <source>
        <dbReference type="SAM" id="SignalP"/>
    </source>
</evidence>
<accession>A0ABU6RWJ6</accession>
<feature type="chain" id="PRO_5046630426" description="Pectinesterase inhibitor domain-containing protein" evidence="3">
    <location>
        <begin position="23"/>
        <end position="236"/>
    </location>
</feature>
<protein>
    <recommendedName>
        <fullName evidence="4">Pectinesterase inhibitor domain-containing protein</fullName>
    </recommendedName>
</protein>
<dbReference type="Gene3D" id="1.20.140.40">
    <property type="entry name" value="Invertase/pectin methylesterase inhibitor family protein"/>
    <property type="match status" value="1"/>
</dbReference>
<dbReference type="NCBIfam" id="TIGR01614">
    <property type="entry name" value="PME_inhib"/>
    <property type="match status" value="1"/>
</dbReference>
<dbReference type="CDD" id="cd15798">
    <property type="entry name" value="PMEI-like_3"/>
    <property type="match status" value="1"/>
</dbReference>
<organism evidence="5 6">
    <name type="scientific">Stylosanthes scabra</name>
    <dbReference type="NCBI Taxonomy" id="79078"/>
    <lineage>
        <taxon>Eukaryota</taxon>
        <taxon>Viridiplantae</taxon>
        <taxon>Streptophyta</taxon>
        <taxon>Embryophyta</taxon>
        <taxon>Tracheophyta</taxon>
        <taxon>Spermatophyta</taxon>
        <taxon>Magnoliopsida</taxon>
        <taxon>eudicotyledons</taxon>
        <taxon>Gunneridae</taxon>
        <taxon>Pentapetalae</taxon>
        <taxon>rosids</taxon>
        <taxon>fabids</taxon>
        <taxon>Fabales</taxon>
        <taxon>Fabaceae</taxon>
        <taxon>Papilionoideae</taxon>
        <taxon>50 kb inversion clade</taxon>
        <taxon>dalbergioids sensu lato</taxon>
        <taxon>Dalbergieae</taxon>
        <taxon>Pterocarpus clade</taxon>
        <taxon>Stylosanthes</taxon>
    </lineage>
</organism>
<dbReference type="PANTHER" id="PTHR31080:SF12">
    <property type="entry name" value="PLANT INVERTASE_PECTIN METHYLESTERASE INHIBITOR"/>
    <property type="match status" value="1"/>
</dbReference>
<feature type="domain" description="Pectinesterase inhibitor" evidence="4">
    <location>
        <begin position="34"/>
        <end position="222"/>
    </location>
</feature>
<evidence type="ECO:0000313" key="6">
    <source>
        <dbReference type="Proteomes" id="UP001341840"/>
    </source>
</evidence>
<dbReference type="InterPro" id="IPR035513">
    <property type="entry name" value="Invertase/methylesterase_inhib"/>
</dbReference>
<reference evidence="5 6" key="1">
    <citation type="journal article" date="2023" name="Plants (Basel)">
        <title>Bridging the Gap: Combining Genomics and Transcriptomics Approaches to Understand Stylosanthes scabra, an Orphan Legume from the Brazilian Caatinga.</title>
        <authorList>
            <person name="Ferreira-Neto J.R.C."/>
            <person name="da Silva M.D."/>
            <person name="Binneck E."/>
            <person name="de Melo N.F."/>
            <person name="da Silva R.H."/>
            <person name="de Melo A.L.T.M."/>
            <person name="Pandolfi V."/>
            <person name="Bustamante F.O."/>
            <person name="Brasileiro-Vidal A.C."/>
            <person name="Benko-Iseppon A.M."/>
        </authorList>
    </citation>
    <scope>NUCLEOTIDE SEQUENCE [LARGE SCALE GENOMIC DNA]</scope>
    <source>
        <tissue evidence="5">Leaves</tissue>
    </source>
</reference>
<dbReference type="Pfam" id="PF04043">
    <property type="entry name" value="PMEI"/>
    <property type="match status" value="1"/>
</dbReference>
<dbReference type="Proteomes" id="UP001341840">
    <property type="component" value="Unassembled WGS sequence"/>
</dbReference>
<evidence type="ECO:0000259" key="4">
    <source>
        <dbReference type="SMART" id="SM00856"/>
    </source>
</evidence>
<dbReference type="InterPro" id="IPR051955">
    <property type="entry name" value="PME_Inhibitor"/>
</dbReference>
<comment type="similarity">
    <text evidence="2">Belongs to the PMEI family.</text>
</comment>
<dbReference type="SUPFAM" id="SSF101148">
    <property type="entry name" value="Plant invertase/pectin methylesterase inhibitor"/>
    <property type="match status" value="1"/>
</dbReference>
<dbReference type="SMART" id="SM00856">
    <property type="entry name" value="PMEI"/>
    <property type="match status" value="1"/>
</dbReference>
<sequence>MSPFNITFVVTIFLSLFFSTLAKVDPTLTRPKSQTLSYIESSCNGTLYRELCIRSLSKFANTNDIDGPQHLAHVALSISLTRAIQTKNYMVGVSKELNAMNNINNDNINNNKIDKKKRREYQTIQDCVNQLGDSVDQLSQSIKELRRMNKKSNMSGSSSSSSRINDDFLFHFNNVETWVSTALTDASSCVYAFPGHRMSKRTASIRGKAMNVAQVTSNALAFIHKYMEAASTNNKP</sequence>
<evidence type="ECO:0000256" key="2">
    <source>
        <dbReference type="ARBA" id="ARBA00038471"/>
    </source>
</evidence>